<dbReference type="AlphaFoldDB" id="A0A0P1NV29"/>
<evidence type="ECO:0000313" key="3">
    <source>
        <dbReference type="Proteomes" id="UP000199197"/>
    </source>
</evidence>
<reference evidence="3" key="1">
    <citation type="submission" date="2015-11" db="EMBL/GenBank/DDBJ databases">
        <authorList>
            <person name="Varghese N."/>
        </authorList>
    </citation>
    <scope>NUCLEOTIDE SEQUENCE [LARGE SCALE GENOMIC DNA]</scope>
    <source>
        <strain evidence="3">JGI-23</strain>
    </source>
</reference>
<feature type="domain" description="BsaWI restriction endonuclease type 2" evidence="1">
    <location>
        <begin position="103"/>
        <end position="205"/>
    </location>
</feature>
<evidence type="ECO:0000259" key="1">
    <source>
        <dbReference type="Pfam" id="PF18643"/>
    </source>
</evidence>
<keyword evidence="3" id="KW-1185">Reference proteome</keyword>
<proteinExistence type="predicted"/>
<dbReference type="Proteomes" id="UP000199197">
    <property type="component" value="Unassembled WGS sequence"/>
</dbReference>
<dbReference type="Pfam" id="PF18643">
    <property type="entry name" value="RE_BsaWI"/>
    <property type="match status" value="1"/>
</dbReference>
<dbReference type="RefSeq" id="WP_092350116.1">
    <property type="nucleotide sequence ID" value="NZ_CZVW01000013.1"/>
</dbReference>
<name>A0A0P1NV29_9BACT</name>
<dbReference type="OrthoDB" id="9810465at2"/>
<organism evidence="2 3">
    <name type="scientific">Candidatus Chryseopegocella kryptomonas</name>
    <dbReference type="NCBI Taxonomy" id="1633643"/>
    <lineage>
        <taxon>Bacteria</taxon>
        <taxon>Pseudomonadati</taxon>
        <taxon>Candidatus Kryptoniota</taxon>
        <taxon>Candidatus Chryseopegocella</taxon>
    </lineage>
</organism>
<accession>A0A0P1NV29</accession>
<protein>
    <submittedName>
        <fullName evidence="2">Type II restriction enzyme</fullName>
    </submittedName>
</protein>
<dbReference type="InterPro" id="IPR041551">
    <property type="entry name" value="RE_BsaWI"/>
</dbReference>
<dbReference type="EMBL" id="CZVW01000013">
    <property type="protein sequence ID" value="CUT02658.1"/>
    <property type="molecule type" value="Genomic_DNA"/>
</dbReference>
<gene>
    <name evidence="2" type="ORF">JGI23_01305</name>
</gene>
<evidence type="ECO:0000313" key="2">
    <source>
        <dbReference type="EMBL" id="CUT02658.1"/>
    </source>
</evidence>
<sequence length="233" mass="27000">MRDKKISQAKKEFLENLKREIKDEISKRGIGYISEILEKHRTRYLREIRQFNIKDPEQSWKPFKGKILEEIIMDYIKHRVKENGLEIVKGSVLEKEDRKLNSCLANVKRSLVVDYGEFGMHLPDADLVIYDPKECHAIAIISSKVTLRERIAQTGYWSLKLKSSPITNKIRILFVTLDEDGDLKQKIPAKKGRAIAEVDIDGTYVVIGKDGIEESDKVKRIEKFINDLKKLFG</sequence>